<reference evidence="1 2" key="1">
    <citation type="journal article" date="2020" name="Cell">
        <title>Large-Scale Comparative Analyses of Tick Genomes Elucidate Their Genetic Diversity and Vector Capacities.</title>
        <authorList>
            <consortium name="Tick Genome and Microbiome Consortium (TIGMIC)"/>
            <person name="Jia N."/>
            <person name="Wang J."/>
            <person name="Shi W."/>
            <person name="Du L."/>
            <person name="Sun Y."/>
            <person name="Zhan W."/>
            <person name="Jiang J.F."/>
            <person name="Wang Q."/>
            <person name="Zhang B."/>
            <person name="Ji P."/>
            <person name="Bell-Sakyi L."/>
            <person name="Cui X.M."/>
            <person name="Yuan T.T."/>
            <person name="Jiang B.G."/>
            <person name="Yang W.F."/>
            <person name="Lam T.T."/>
            <person name="Chang Q.C."/>
            <person name="Ding S.J."/>
            <person name="Wang X.J."/>
            <person name="Zhu J.G."/>
            <person name="Ruan X.D."/>
            <person name="Zhao L."/>
            <person name="Wei J.T."/>
            <person name="Ye R.Z."/>
            <person name="Que T.C."/>
            <person name="Du C.H."/>
            <person name="Zhou Y.H."/>
            <person name="Cheng J.X."/>
            <person name="Dai P.F."/>
            <person name="Guo W.B."/>
            <person name="Han X.H."/>
            <person name="Huang E.J."/>
            <person name="Li L.F."/>
            <person name="Wei W."/>
            <person name="Gao Y.C."/>
            <person name="Liu J.Z."/>
            <person name="Shao H.Z."/>
            <person name="Wang X."/>
            <person name="Wang C.C."/>
            <person name="Yang T.C."/>
            <person name="Huo Q.B."/>
            <person name="Li W."/>
            <person name="Chen H.Y."/>
            <person name="Chen S.E."/>
            <person name="Zhou L.G."/>
            <person name="Ni X.B."/>
            <person name="Tian J.H."/>
            <person name="Sheng Y."/>
            <person name="Liu T."/>
            <person name="Pan Y.S."/>
            <person name="Xia L.Y."/>
            <person name="Li J."/>
            <person name="Zhao F."/>
            <person name="Cao W.C."/>
        </authorList>
    </citation>
    <scope>NUCLEOTIDE SEQUENCE [LARGE SCALE GENOMIC DNA]</scope>
    <source>
        <strain evidence="1">Iper-2018</strain>
    </source>
</reference>
<accession>A0AC60QYM8</accession>
<evidence type="ECO:0000313" key="1">
    <source>
        <dbReference type="EMBL" id="KAG0444791.1"/>
    </source>
</evidence>
<protein>
    <submittedName>
        <fullName evidence="1">Uncharacterized protein</fullName>
    </submittedName>
</protein>
<comment type="caution">
    <text evidence="1">The sequence shown here is derived from an EMBL/GenBank/DDBJ whole genome shotgun (WGS) entry which is preliminary data.</text>
</comment>
<gene>
    <name evidence="1" type="ORF">HPB47_013376</name>
</gene>
<name>A0AC60QYM8_IXOPE</name>
<sequence>MRIWRWEQRAHVPRQASASPCDDVSRPIGTDLVEGFRRAPTALGGDDRAAAVKSTAGVQLRNLGVSGQLQHRTDFAEFKQARLFACHKQRSGGSGIPHRRCHFKQATLSSTLCDGAASPEHSTDGADITQTLLFGGHATGCQTSAWRDQWDERCMTGPQRKSQRRKTRLPVFDRDRNYCLQAEESELQ</sequence>
<dbReference type="Proteomes" id="UP000805193">
    <property type="component" value="Unassembled WGS sequence"/>
</dbReference>
<organism evidence="1 2">
    <name type="scientific">Ixodes persulcatus</name>
    <name type="common">Taiga tick</name>
    <dbReference type="NCBI Taxonomy" id="34615"/>
    <lineage>
        <taxon>Eukaryota</taxon>
        <taxon>Metazoa</taxon>
        <taxon>Ecdysozoa</taxon>
        <taxon>Arthropoda</taxon>
        <taxon>Chelicerata</taxon>
        <taxon>Arachnida</taxon>
        <taxon>Acari</taxon>
        <taxon>Parasitiformes</taxon>
        <taxon>Ixodida</taxon>
        <taxon>Ixodoidea</taxon>
        <taxon>Ixodidae</taxon>
        <taxon>Ixodinae</taxon>
        <taxon>Ixodes</taxon>
    </lineage>
</organism>
<dbReference type="EMBL" id="JABSTQ010001472">
    <property type="protein sequence ID" value="KAG0444791.1"/>
    <property type="molecule type" value="Genomic_DNA"/>
</dbReference>
<evidence type="ECO:0000313" key="2">
    <source>
        <dbReference type="Proteomes" id="UP000805193"/>
    </source>
</evidence>
<keyword evidence="2" id="KW-1185">Reference proteome</keyword>
<proteinExistence type="predicted"/>